<sequence length="130" mass="13860">MPSLFASLEQAAGETVDSVFAEAFLLQPRAKAGGDVNARAGNAGPAVPFRGIFSCNGQAITAKTRGRVEDTDTTALIAAPPFVDAFASAFPERPQVGWHVTRAETGERFRIAEVMDREGGRLILALTRQQ</sequence>
<gene>
    <name evidence="1" type="ORF">GR303_12425</name>
</gene>
<keyword evidence="2" id="KW-1185">Reference proteome</keyword>
<proteinExistence type="predicted"/>
<protein>
    <submittedName>
        <fullName evidence="1">Uncharacterized protein</fullName>
    </submittedName>
</protein>
<dbReference type="Proteomes" id="UP000818323">
    <property type="component" value="Unassembled WGS sequence"/>
</dbReference>
<name>A0ABW9YY91_9HYPH</name>
<accession>A0ABW9YY91</accession>
<comment type="caution">
    <text evidence="1">The sequence shown here is derived from an EMBL/GenBank/DDBJ whole genome shotgun (WGS) entry which is preliminary data.</text>
</comment>
<dbReference type="EMBL" id="JAAAXJ010000005">
    <property type="protein sequence ID" value="NBJ25155.1"/>
    <property type="molecule type" value="Genomic_DNA"/>
</dbReference>
<organism evidence="1 2">
    <name type="scientific">Microvirga arsenatis</name>
    <dbReference type="NCBI Taxonomy" id="2692265"/>
    <lineage>
        <taxon>Bacteria</taxon>
        <taxon>Pseudomonadati</taxon>
        <taxon>Pseudomonadota</taxon>
        <taxon>Alphaproteobacteria</taxon>
        <taxon>Hyphomicrobiales</taxon>
        <taxon>Methylobacteriaceae</taxon>
        <taxon>Microvirga</taxon>
    </lineage>
</organism>
<reference evidence="1 2" key="1">
    <citation type="submission" date="2020-01" db="EMBL/GenBank/DDBJ databases">
        <title>Microvirga sp. nov., an arsenate reduction bacterium isolated from Tibet hotspring sediments.</title>
        <authorList>
            <person name="Yuan C.-G."/>
        </authorList>
    </citation>
    <scope>NUCLEOTIDE SEQUENCE [LARGE SCALE GENOMIC DNA]</scope>
    <source>
        <strain evidence="1 2">SYSU G3D203</strain>
    </source>
</reference>
<evidence type="ECO:0000313" key="1">
    <source>
        <dbReference type="EMBL" id="NBJ25155.1"/>
    </source>
</evidence>
<dbReference type="RefSeq" id="WP_161725831.1">
    <property type="nucleotide sequence ID" value="NZ_JAAAXI010000025.1"/>
</dbReference>
<evidence type="ECO:0000313" key="2">
    <source>
        <dbReference type="Proteomes" id="UP000818323"/>
    </source>
</evidence>